<dbReference type="InterPro" id="IPR013656">
    <property type="entry name" value="PAS_4"/>
</dbReference>
<dbReference type="InterPro" id="IPR029016">
    <property type="entry name" value="GAF-like_dom_sf"/>
</dbReference>
<feature type="domain" description="EAL" evidence="2">
    <location>
        <begin position="512"/>
        <end position="766"/>
    </location>
</feature>
<dbReference type="SUPFAM" id="SSF55073">
    <property type="entry name" value="Nucleotide cyclase"/>
    <property type="match status" value="1"/>
</dbReference>
<dbReference type="Pfam" id="PF08448">
    <property type="entry name" value="PAS_4"/>
    <property type="match status" value="1"/>
</dbReference>
<dbReference type="NCBIfam" id="TIGR00254">
    <property type="entry name" value="GGDEF"/>
    <property type="match status" value="1"/>
</dbReference>
<dbReference type="SUPFAM" id="SSF55785">
    <property type="entry name" value="PYP-like sensor domain (PAS domain)"/>
    <property type="match status" value="1"/>
</dbReference>
<dbReference type="PROSITE" id="PS50887">
    <property type="entry name" value="GGDEF"/>
    <property type="match status" value="1"/>
</dbReference>
<dbReference type="Gene3D" id="3.20.20.450">
    <property type="entry name" value="EAL domain"/>
    <property type="match status" value="1"/>
</dbReference>
<dbReference type="InterPro" id="IPR043128">
    <property type="entry name" value="Rev_trsase/Diguanyl_cyclase"/>
</dbReference>
<organism evidence="4 5">
    <name type="scientific">Fodinisporobacter ferrooxydans</name>
    <dbReference type="NCBI Taxonomy" id="2901836"/>
    <lineage>
        <taxon>Bacteria</taxon>
        <taxon>Bacillati</taxon>
        <taxon>Bacillota</taxon>
        <taxon>Bacilli</taxon>
        <taxon>Bacillales</taxon>
        <taxon>Alicyclobacillaceae</taxon>
        <taxon>Fodinisporobacter</taxon>
    </lineage>
</organism>
<dbReference type="Proteomes" id="UP000830167">
    <property type="component" value="Chromosome"/>
</dbReference>
<dbReference type="InterPro" id="IPR029787">
    <property type="entry name" value="Nucleotide_cyclase"/>
</dbReference>
<dbReference type="Gene3D" id="3.30.450.20">
    <property type="entry name" value="PAS domain"/>
    <property type="match status" value="1"/>
</dbReference>
<evidence type="ECO:0000259" key="3">
    <source>
        <dbReference type="PROSITE" id="PS50887"/>
    </source>
</evidence>
<dbReference type="Gene3D" id="3.30.450.40">
    <property type="match status" value="1"/>
</dbReference>
<dbReference type="InterPro" id="IPR035965">
    <property type="entry name" value="PAS-like_dom_sf"/>
</dbReference>
<dbReference type="InterPro" id="IPR052155">
    <property type="entry name" value="Biofilm_reg_signaling"/>
</dbReference>
<dbReference type="InterPro" id="IPR000700">
    <property type="entry name" value="PAS-assoc_C"/>
</dbReference>
<dbReference type="SUPFAM" id="SSF141868">
    <property type="entry name" value="EAL domain-like"/>
    <property type="match status" value="1"/>
</dbReference>
<dbReference type="SMART" id="SM00267">
    <property type="entry name" value="GGDEF"/>
    <property type="match status" value="1"/>
</dbReference>
<protein>
    <submittedName>
        <fullName evidence="4">EAL domain-containing protein</fullName>
    </submittedName>
</protein>
<sequence>MNSGSGYFRRTLSIRSQRIQERRSVEKLIELRGQIDELVLDKASVSEIYSLVCQRLVEIIPARLVWVGTKEPDGSVVLQAYTGAAAGMMEQVVHKGIMPRWDDSDFGRASVGNALRTGHTQFSNFIKGEEEQIRHWRELAELFDIRYSAAFPLKDCDQTFGVLVIYTNQSDGFLPGQIQVLERIGKRLAVAMLVSIERKRLEDSEERLRILLEHSKDIITLKDHEKRWIAMSRVAMDLLCLSNENFSVSSLEDVWKQKPASKANLQWIDEMDKIAWETRSPVKQELECKQGDEQYLVFDLVKIPVFNQDGSKKMMISIGHDITERQRIERQMVHDAQHDPLTGLPNRRALMERLPRLMEGVRQKQGMLALCLLDLDGFKEVNDSLGHHVGDQLLQEISMRLASMAGNGNLVARLGGDEFVIVLHQLRDTDQVQSIVSQVLQAIQKPFNFDPFSHDHLIQISGSMGVAFFPLHHEDPENLLRYADLAMYAAKARGGNCFKVFEEDWNTKTKQQLHIRKRMRKGIEKEEFRLYYQPVIHLRTGELLSVEALIRWQDPENGLLNPGEFLPMIAGTGWQVELDRWVLRTAAMQAKKWLLEHQPLAISINISRDYLLHADFLKDLRMILQTSPPSLSQYLIIEVLESVRQDDIAISLPVLQVCREIGIRIALDDFGTGVSSLVHLQRIPAAYIKIDRDFICRIMESNENRAIVTALAAFGQHAKRKVLGEGVETLELGKELLNLGCYWGQGFAIARPMPPEQVYHWYVNWQIPKEWRA</sequence>
<dbReference type="PANTHER" id="PTHR44757">
    <property type="entry name" value="DIGUANYLATE CYCLASE DGCP"/>
    <property type="match status" value="1"/>
</dbReference>
<dbReference type="Pfam" id="PF00563">
    <property type="entry name" value="EAL"/>
    <property type="match status" value="1"/>
</dbReference>
<dbReference type="Gene3D" id="3.30.70.270">
    <property type="match status" value="1"/>
</dbReference>
<dbReference type="PROSITE" id="PS50883">
    <property type="entry name" value="EAL"/>
    <property type="match status" value="1"/>
</dbReference>
<gene>
    <name evidence="4" type="ORF">LSG31_09875</name>
</gene>
<keyword evidence="5" id="KW-1185">Reference proteome</keyword>
<dbReference type="CDD" id="cd01949">
    <property type="entry name" value="GGDEF"/>
    <property type="match status" value="1"/>
</dbReference>
<dbReference type="Pfam" id="PF00990">
    <property type="entry name" value="GGDEF"/>
    <property type="match status" value="1"/>
</dbReference>
<dbReference type="Pfam" id="PF13185">
    <property type="entry name" value="GAF_2"/>
    <property type="match status" value="1"/>
</dbReference>
<reference evidence="4" key="1">
    <citation type="submission" date="2021-12" db="EMBL/GenBank/DDBJ databases">
        <title>Alicyclobacillaceae gen. nov., sp. nov., isolated from chalcocite enrichment system.</title>
        <authorList>
            <person name="Jiang Z."/>
        </authorList>
    </citation>
    <scope>NUCLEOTIDE SEQUENCE</scope>
    <source>
        <strain evidence="4">MYW30-H2</strain>
    </source>
</reference>
<evidence type="ECO:0000313" key="4">
    <source>
        <dbReference type="EMBL" id="UOF92431.1"/>
    </source>
</evidence>
<dbReference type="SMART" id="SM00052">
    <property type="entry name" value="EAL"/>
    <property type="match status" value="1"/>
</dbReference>
<dbReference type="SUPFAM" id="SSF55781">
    <property type="entry name" value="GAF domain-like"/>
    <property type="match status" value="1"/>
</dbReference>
<dbReference type="InterPro" id="IPR000160">
    <property type="entry name" value="GGDEF_dom"/>
</dbReference>
<dbReference type="CDD" id="cd01948">
    <property type="entry name" value="EAL"/>
    <property type="match status" value="1"/>
</dbReference>
<dbReference type="PROSITE" id="PS50113">
    <property type="entry name" value="PAC"/>
    <property type="match status" value="1"/>
</dbReference>
<accession>A0ABY4CS16</accession>
<evidence type="ECO:0000259" key="2">
    <source>
        <dbReference type="PROSITE" id="PS50883"/>
    </source>
</evidence>
<dbReference type="InterPro" id="IPR000014">
    <property type="entry name" value="PAS"/>
</dbReference>
<dbReference type="InterPro" id="IPR035919">
    <property type="entry name" value="EAL_sf"/>
</dbReference>
<dbReference type="EMBL" id="CP089291">
    <property type="protein sequence ID" value="UOF92431.1"/>
    <property type="molecule type" value="Genomic_DNA"/>
</dbReference>
<name>A0ABY4CS16_9BACL</name>
<feature type="domain" description="PAC" evidence="1">
    <location>
        <begin position="280"/>
        <end position="334"/>
    </location>
</feature>
<evidence type="ECO:0000259" key="1">
    <source>
        <dbReference type="PROSITE" id="PS50113"/>
    </source>
</evidence>
<dbReference type="InterPro" id="IPR001633">
    <property type="entry name" value="EAL_dom"/>
</dbReference>
<proteinExistence type="predicted"/>
<dbReference type="InterPro" id="IPR003018">
    <property type="entry name" value="GAF"/>
</dbReference>
<evidence type="ECO:0000313" key="5">
    <source>
        <dbReference type="Proteomes" id="UP000830167"/>
    </source>
</evidence>
<feature type="domain" description="GGDEF" evidence="3">
    <location>
        <begin position="366"/>
        <end position="503"/>
    </location>
</feature>
<dbReference type="PANTHER" id="PTHR44757:SF2">
    <property type="entry name" value="BIOFILM ARCHITECTURE MAINTENANCE PROTEIN MBAA"/>
    <property type="match status" value="1"/>
</dbReference>
<dbReference type="RefSeq" id="WP_347439097.1">
    <property type="nucleotide sequence ID" value="NZ_CP089291.1"/>
</dbReference>
<dbReference type="NCBIfam" id="TIGR00229">
    <property type="entry name" value="sensory_box"/>
    <property type="match status" value="1"/>
</dbReference>